<dbReference type="InterPro" id="IPR008928">
    <property type="entry name" value="6-hairpin_glycosidase_sf"/>
</dbReference>
<dbReference type="CDD" id="cd02955">
    <property type="entry name" value="SSP411"/>
    <property type="match status" value="1"/>
</dbReference>
<keyword evidence="3" id="KW-1185">Reference proteome</keyword>
<name>A0A316YWR8_9BASI</name>
<feature type="domain" description="Spermatogenesis-associated protein 20-like TRX" evidence="1">
    <location>
        <begin position="8"/>
        <end position="163"/>
    </location>
</feature>
<dbReference type="AlphaFoldDB" id="A0A316YWR8"/>
<dbReference type="SUPFAM" id="SSF48208">
    <property type="entry name" value="Six-hairpin glycosidases"/>
    <property type="match status" value="1"/>
</dbReference>
<dbReference type="RefSeq" id="XP_025381065.1">
    <property type="nucleotide sequence ID" value="XM_025520655.1"/>
</dbReference>
<dbReference type="EMBL" id="KZ819634">
    <property type="protein sequence ID" value="PWN93867.1"/>
    <property type="molecule type" value="Genomic_DNA"/>
</dbReference>
<dbReference type="InterPro" id="IPR024705">
    <property type="entry name" value="Ssp411"/>
</dbReference>
<dbReference type="SUPFAM" id="SSF52833">
    <property type="entry name" value="Thioredoxin-like"/>
    <property type="match status" value="1"/>
</dbReference>
<dbReference type="OrthoDB" id="1923667at2759"/>
<dbReference type="InterPro" id="IPR012341">
    <property type="entry name" value="6hp_glycosidase-like_sf"/>
</dbReference>
<dbReference type="Proteomes" id="UP000245768">
    <property type="component" value="Unassembled WGS sequence"/>
</dbReference>
<dbReference type="PANTHER" id="PTHR42899">
    <property type="entry name" value="SPERMATOGENESIS-ASSOCIATED PROTEIN 20"/>
    <property type="match status" value="1"/>
</dbReference>
<gene>
    <name evidence="2" type="ORF">FA10DRAFT_264462</name>
</gene>
<dbReference type="InterPro" id="IPR004879">
    <property type="entry name" value="Ssp411-like_TRX"/>
</dbReference>
<dbReference type="PANTHER" id="PTHR42899:SF1">
    <property type="entry name" value="SPERMATOGENESIS-ASSOCIATED PROTEIN 20"/>
    <property type="match status" value="1"/>
</dbReference>
<dbReference type="GeneID" id="37042571"/>
<reference evidence="2 3" key="1">
    <citation type="journal article" date="2018" name="Mol. Biol. Evol.">
        <title>Broad Genomic Sampling Reveals a Smut Pathogenic Ancestry of the Fungal Clade Ustilaginomycotina.</title>
        <authorList>
            <person name="Kijpornyongpan T."/>
            <person name="Mondo S.J."/>
            <person name="Barry K."/>
            <person name="Sandor L."/>
            <person name="Lee J."/>
            <person name="Lipzen A."/>
            <person name="Pangilinan J."/>
            <person name="LaButti K."/>
            <person name="Hainaut M."/>
            <person name="Henrissat B."/>
            <person name="Grigoriev I.V."/>
            <person name="Spatafora J.W."/>
            <person name="Aime M.C."/>
        </authorList>
    </citation>
    <scope>NUCLEOTIDE SEQUENCE [LARGE SCALE GENOMIC DNA]</scope>
    <source>
        <strain evidence="2 3">MCA 4198</strain>
    </source>
</reference>
<evidence type="ECO:0000259" key="1">
    <source>
        <dbReference type="Pfam" id="PF03190"/>
    </source>
</evidence>
<dbReference type="Gene3D" id="1.50.10.10">
    <property type="match status" value="1"/>
</dbReference>
<accession>A0A316YWR8</accession>
<proteinExistence type="predicted"/>
<dbReference type="STRING" id="215250.A0A316YWR8"/>
<dbReference type="GO" id="GO:0003824">
    <property type="term" value="F:catalytic activity"/>
    <property type="evidence" value="ECO:0007669"/>
    <property type="project" value="UniProtKB-ARBA"/>
</dbReference>
<organism evidence="2 3">
    <name type="scientific">Acaromyces ingoldii</name>
    <dbReference type="NCBI Taxonomy" id="215250"/>
    <lineage>
        <taxon>Eukaryota</taxon>
        <taxon>Fungi</taxon>
        <taxon>Dikarya</taxon>
        <taxon>Basidiomycota</taxon>
        <taxon>Ustilaginomycotina</taxon>
        <taxon>Exobasidiomycetes</taxon>
        <taxon>Exobasidiales</taxon>
        <taxon>Cryptobasidiaceae</taxon>
        <taxon>Acaromyces</taxon>
    </lineage>
</organism>
<dbReference type="GO" id="GO:0005975">
    <property type="term" value="P:carbohydrate metabolic process"/>
    <property type="evidence" value="ECO:0007669"/>
    <property type="project" value="InterPro"/>
</dbReference>
<dbReference type="InterPro" id="IPR036249">
    <property type="entry name" value="Thioredoxin-like_sf"/>
</dbReference>
<dbReference type="Pfam" id="PF03190">
    <property type="entry name" value="Thioredox_DsbH"/>
    <property type="match status" value="1"/>
</dbReference>
<evidence type="ECO:0000313" key="2">
    <source>
        <dbReference type="EMBL" id="PWN93867.1"/>
    </source>
</evidence>
<dbReference type="Gene3D" id="3.40.30.10">
    <property type="entry name" value="Glutaredoxin"/>
    <property type="match status" value="1"/>
</dbReference>
<protein>
    <recommendedName>
        <fullName evidence="1">Spermatogenesis-associated protein 20-like TRX domain-containing protein</fullName>
    </recommendedName>
</protein>
<evidence type="ECO:0000313" key="3">
    <source>
        <dbReference type="Proteomes" id="UP000245768"/>
    </source>
</evidence>
<sequence length="749" mass="81829">MAATAAHTNDLIHASSPYLLQHAHNPVQWIPWSQDAIARAKREDKMIFLSIGYMSCHWCHVMAHESFEDETVAKALNEDFVCVKVDREERPDVDSAYMAFVQATSGRGGWPLSAFLTSDGEPLFGGTYFPPPMFTELIEKLVGLWRDEREKCLRSAGDIADQLRAMSRSGVSGTGWQDLPDVAVVQKAVNHWLLSYDSRNGGFGDAPKFPSPPNTFHLLHRYAVASSSDVLAAAGAGVAQGSKALQSSVSTLARIARGGITDQLGGGVARYSVDDEWKVPHFEKMLYDQGQLLQCFVEAIQLTSSSDAELTRELKATVKGIIDYLERDLSHPEGALYAAEDADSLPTPSDDHAKEGAFYVWQASEVEGVLGKETPELKVAMAQWNIKLDGNIDPRSDPHGDLVGMNMLHGTASIDTIAVQLGLSRDEAAAHLEEARRKLFSRRLQRPRPQRDDKVITAWNFLAISGLCKASEVLSAEEGGQRALEMAKRAAAFVLSKMWDGKVLHRSWREGKLGPEGFDVDYAFAVQGLLDLYEATFDPSYLHQALALQRSLDEHFWDAEGPGGYLISASHTDGNILGRQRGDQDGAEPTSSSVSAHNLLRLSWLISDLDQRLGIDAKERIAKCIASSSLLLQRAPHAIGTRMTACLHARLGPVQVLVVGPKDAEETKALITAVRKRFLPRRALVLVDTTKGAQGAENELGEELAQGNDAVKTTLAGLKEGSYATICSDFTCGLPITSPDELDSQLVKY</sequence>
<dbReference type="PIRSF" id="PIRSF006402">
    <property type="entry name" value="UCP006402_thioredoxin"/>
    <property type="match status" value="1"/>
</dbReference>
<dbReference type="InParanoid" id="A0A316YWR8"/>